<keyword evidence="3" id="KW-1185">Reference proteome</keyword>
<comment type="caution">
    <text evidence="2">The sequence shown here is derived from an EMBL/GenBank/DDBJ whole genome shotgun (WGS) entry which is preliminary data.</text>
</comment>
<evidence type="ECO:0000256" key="1">
    <source>
        <dbReference type="SAM" id="MobiDB-lite"/>
    </source>
</evidence>
<feature type="compositionally biased region" description="Basic and acidic residues" evidence="1">
    <location>
        <begin position="39"/>
        <end position="48"/>
    </location>
</feature>
<dbReference type="AlphaFoldDB" id="A0AAV5EQ06"/>
<proteinExistence type="predicted"/>
<evidence type="ECO:0000313" key="3">
    <source>
        <dbReference type="Proteomes" id="UP001054889"/>
    </source>
</evidence>
<dbReference type="EMBL" id="BQKI01000077">
    <property type="protein sequence ID" value="GJN24873.1"/>
    <property type="molecule type" value="Genomic_DNA"/>
</dbReference>
<name>A0AAV5EQ06_ELECO</name>
<accession>A0AAV5EQ06</accession>
<gene>
    <name evidence="2" type="primary">gb12644</name>
    <name evidence="2" type="ORF">PR202_gb12644</name>
</gene>
<dbReference type="Proteomes" id="UP001054889">
    <property type="component" value="Unassembled WGS sequence"/>
</dbReference>
<feature type="compositionally biased region" description="Basic and acidic residues" evidence="1">
    <location>
        <begin position="10"/>
        <end position="28"/>
    </location>
</feature>
<protein>
    <submittedName>
        <fullName evidence="2">Uncharacterized protein</fullName>
    </submittedName>
</protein>
<sequence length="232" mass="26277">MKELFAAPTWHEDSGSRIEKNSKSEVKQKMTGVQNMTKLQKDPEDEGNCHFHLDRWPCLPIPMNSVDQGLNSKKEEASSDTSTEGEGAPKKDKVRVPSDIDDLCGYIWEKFIDPIPVVVKGWYWVEKKKSGELGDFHLAKPGEELKMSDVGQITEWRGTIYKDKRTFVQVICNPSVLQALSSQIQMSWKGDRFSRGQDGDWGRGRGRGDDCGGGRGRGRGDRDYFLDRGYEN</sequence>
<organism evidence="2 3">
    <name type="scientific">Eleusine coracana subsp. coracana</name>
    <dbReference type="NCBI Taxonomy" id="191504"/>
    <lineage>
        <taxon>Eukaryota</taxon>
        <taxon>Viridiplantae</taxon>
        <taxon>Streptophyta</taxon>
        <taxon>Embryophyta</taxon>
        <taxon>Tracheophyta</taxon>
        <taxon>Spermatophyta</taxon>
        <taxon>Magnoliopsida</taxon>
        <taxon>Liliopsida</taxon>
        <taxon>Poales</taxon>
        <taxon>Poaceae</taxon>
        <taxon>PACMAD clade</taxon>
        <taxon>Chloridoideae</taxon>
        <taxon>Cynodonteae</taxon>
        <taxon>Eleusininae</taxon>
        <taxon>Eleusine</taxon>
    </lineage>
</organism>
<feature type="region of interest" description="Disordered" evidence="1">
    <location>
        <begin position="1"/>
        <end position="48"/>
    </location>
</feature>
<feature type="region of interest" description="Disordered" evidence="1">
    <location>
        <begin position="191"/>
        <end position="218"/>
    </location>
</feature>
<evidence type="ECO:0000313" key="2">
    <source>
        <dbReference type="EMBL" id="GJN24873.1"/>
    </source>
</evidence>
<reference evidence="2" key="1">
    <citation type="journal article" date="2018" name="DNA Res.">
        <title>Multiple hybrid de novo genome assembly of finger millet, an orphan allotetraploid crop.</title>
        <authorList>
            <person name="Hatakeyama M."/>
            <person name="Aluri S."/>
            <person name="Balachadran M.T."/>
            <person name="Sivarajan S.R."/>
            <person name="Patrignani A."/>
            <person name="Gruter S."/>
            <person name="Poveda L."/>
            <person name="Shimizu-Inatsugi R."/>
            <person name="Baeten J."/>
            <person name="Francoijs K.J."/>
            <person name="Nataraja K.N."/>
            <person name="Reddy Y.A.N."/>
            <person name="Phadnis S."/>
            <person name="Ravikumar R.L."/>
            <person name="Schlapbach R."/>
            <person name="Sreeman S.M."/>
            <person name="Shimizu K.K."/>
        </authorList>
    </citation>
    <scope>NUCLEOTIDE SEQUENCE</scope>
</reference>
<feature type="region of interest" description="Disordered" evidence="1">
    <location>
        <begin position="64"/>
        <end position="94"/>
    </location>
</feature>
<reference evidence="2" key="2">
    <citation type="submission" date="2021-12" db="EMBL/GenBank/DDBJ databases">
        <title>Resequencing data analysis of finger millet.</title>
        <authorList>
            <person name="Hatakeyama M."/>
            <person name="Aluri S."/>
            <person name="Balachadran M.T."/>
            <person name="Sivarajan S.R."/>
            <person name="Poveda L."/>
            <person name="Shimizu-Inatsugi R."/>
            <person name="Schlapbach R."/>
            <person name="Sreeman S.M."/>
            <person name="Shimizu K.K."/>
        </authorList>
    </citation>
    <scope>NUCLEOTIDE SEQUENCE</scope>
</reference>